<proteinExistence type="inferred from homology"/>
<dbReference type="EMBL" id="JAPDRL010000009">
    <property type="protein sequence ID" value="KAJ9668087.1"/>
    <property type="molecule type" value="Genomic_DNA"/>
</dbReference>
<dbReference type="PANTHER" id="PTHR40621:SF11">
    <property type="entry name" value="TRANSCRIPTION FACTOR KAPC-RELATED"/>
    <property type="match status" value="1"/>
</dbReference>
<dbReference type="InterPro" id="IPR050936">
    <property type="entry name" value="AP-1-like"/>
</dbReference>
<dbReference type="InterPro" id="IPR046347">
    <property type="entry name" value="bZIP_sf"/>
</dbReference>
<evidence type="ECO:0000256" key="1">
    <source>
        <dbReference type="ARBA" id="ARBA00004049"/>
    </source>
</evidence>
<feature type="compositionally biased region" description="Low complexity" evidence="9">
    <location>
        <begin position="219"/>
        <end position="239"/>
    </location>
</feature>
<evidence type="ECO:0000313" key="11">
    <source>
        <dbReference type="EMBL" id="KAJ9668087.1"/>
    </source>
</evidence>
<dbReference type="SUPFAM" id="SSF57959">
    <property type="entry name" value="Leucine zipper domain"/>
    <property type="match status" value="1"/>
</dbReference>
<feature type="compositionally biased region" description="Low complexity" evidence="9">
    <location>
        <begin position="99"/>
        <end position="109"/>
    </location>
</feature>
<protein>
    <recommendedName>
        <fullName evidence="8">Putative transcription factor kapC</fullName>
    </recommendedName>
</protein>
<feature type="compositionally biased region" description="Basic and acidic residues" evidence="9">
    <location>
        <begin position="197"/>
        <end position="206"/>
    </location>
</feature>
<dbReference type="PROSITE" id="PS00036">
    <property type="entry name" value="BZIP_BASIC"/>
    <property type="match status" value="1"/>
</dbReference>
<evidence type="ECO:0000259" key="10">
    <source>
        <dbReference type="PROSITE" id="PS00036"/>
    </source>
</evidence>
<evidence type="ECO:0000256" key="3">
    <source>
        <dbReference type="ARBA" id="ARBA00007163"/>
    </source>
</evidence>
<keyword evidence="7" id="KW-0539">Nucleus</keyword>
<dbReference type="Pfam" id="PF00170">
    <property type="entry name" value="bZIP_1"/>
    <property type="match status" value="1"/>
</dbReference>
<accession>A0ABQ9P0F4</accession>
<keyword evidence="12" id="KW-1185">Reference proteome</keyword>
<feature type="domain" description="BZIP" evidence="10">
    <location>
        <begin position="98"/>
        <end position="113"/>
    </location>
</feature>
<evidence type="ECO:0000256" key="7">
    <source>
        <dbReference type="ARBA" id="ARBA00023242"/>
    </source>
</evidence>
<sequence length="288" mass="31027">MQQPQDSKQGMEIEMSLREHLLAAGAGQQPGQPVPSTVPPQTHIPLDPQGPLDPAIQMHYATQHPHSPLDHTSLSPPADFSPDGHGSQKGRRELSSSKRAAQNRAAQRAFRQRKEEYIQKLKDQVKDYDAIAADYKALREENYALRDYVISLQGRLLEVQGEVPPAPGGIDLSRPPPPPTHGLPHVHPGLDAPAEQLRQEAERRGPEGGGAGTAMSNHAAAQLQQAAALAAAQSAQQLSNAHKHPHEDGAYTQAGYSDAKKQKTGHDDEPSGGIPPYSALFPAPPETR</sequence>
<dbReference type="Proteomes" id="UP001172684">
    <property type="component" value="Unassembled WGS sequence"/>
</dbReference>
<evidence type="ECO:0000313" key="12">
    <source>
        <dbReference type="Proteomes" id="UP001172684"/>
    </source>
</evidence>
<dbReference type="PANTHER" id="PTHR40621">
    <property type="entry name" value="TRANSCRIPTION FACTOR KAPC-RELATED"/>
    <property type="match status" value="1"/>
</dbReference>
<gene>
    <name evidence="11" type="ORF">H2201_001893</name>
</gene>
<comment type="similarity">
    <text evidence="3">Belongs to the bZIP family.</text>
</comment>
<evidence type="ECO:0000256" key="4">
    <source>
        <dbReference type="ARBA" id="ARBA00023015"/>
    </source>
</evidence>
<dbReference type="SMART" id="SM00338">
    <property type="entry name" value="BRLZ"/>
    <property type="match status" value="1"/>
</dbReference>
<keyword evidence="4" id="KW-0805">Transcription regulation</keyword>
<feature type="compositionally biased region" description="Basic and acidic residues" evidence="9">
    <location>
        <begin position="258"/>
        <end position="269"/>
    </location>
</feature>
<evidence type="ECO:0000256" key="2">
    <source>
        <dbReference type="ARBA" id="ARBA00004123"/>
    </source>
</evidence>
<evidence type="ECO:0000256" key="8">
    <source>
        <dbReference type="ARBA" id="ARBA00044067"/>
    </source>
</evidence>
<evidence type="ECO:0000256" key="6">
    <source>
        <dbReference type="ARBA" id="ARBA00023163"/>
    </source>
</evidence>
<reference evidence="11" key="1">
    <citation type="submission" date="2022-10" db="EMBL/GenBank/DDBJ databases">
        <title>Culturing micro-colonial fungi from biological soil crusts in the Mojave desert and describing Neophaeococcomyces mojavensis, and introducing the new genera and species Taxawa tesnikishii.</title>
        <authorList>
            <person name="Kurbessoian T."/>
            <person name="Stajich J.E."/>
        </authorList>
    </citation>
    <scope>NUCLEOTIDE SEQUENCE</scope>
    <source>
        <strain evidence="11">TK_1</strain>
    </source>
</reference>
<dbReference type="Gene3D" id="1.20.5.170">
    <property type="match status" value="1"/>
</dbReference>
<organism evidence="11 12">
    <name type="scientific">Coniosporium apollinis</name>
    <dbReference type="NCBI Taxonomy" id="61459"/>
    <lineage>
        <taxon>Eukaryota</taxon>
        <taxon>Fungi</taxon>
        <taxon>Dikarya</taxon>
        <taxon>Ascomycota</taxon>
        <taxon>Pezizomycotina</taxon>
        <taxon>Dothideomycetes</taxon>
        <taxon>Dothideomycetes incertae sedis</taxon>
        <taxon>Coniosporium</taxon>
    </lineage>
</organism>
<keyword evidence="6" id="KW-0804">Transcription</keyword>
<comment type="caution">
    <text evidence="11">The sequence shown here is derived from an EMBL/GenBank/DDBJ whole genome shotgun (WGS) entry which is preliminary data.</text>
</comment>
<comment type="subcellular location">
    <subcellularLocation>
        <location evidence="2">Nucleus</location>
    </subcellularLocation>
</comment>
<feature type="region of interest" description="Disordered" evidence="9">
    <location>
        <begin position="164"/>
        <end position="288"/>
    </location>
</feature>
<feature type="compositionally biased region" description="Basic and acidic residues" evidence="9">
    <location>
        <begin position="9"/>
        <end position="21"/>
    </location>
</feature>
<feature type="region of interest" description="Disordered" evidence="9">
    <location>
        <begin position="1"/>
        <end position="111"/>
    </location>
</feature>
<name>A0ABQ9P0F4_9PEZI</name>
<comment type="function">
    <text evidence="1">Putative transcription factor.</text>
</comment>
<keyword evidence="5" id="KW-0238">DNA-binding</keyword>
<evidence type="ECO:0000256" key="5">
    <source>
        <dbReference type="ARBA" id="ARBA00023125"/>
    </source>
</evidence>
<evidence type="ECO:0000256" key="9">
    <source>
        <dbReference type="SAM" id="MobiDB-lite"/>
    </source>
</evidence>
<dbReference type="InterPro" id="IPR004827">
    <property type="entry name" value="bZIP"/>
</dbReference>